<comment type="caution">
    <text evidence="1">The sequence shown here is derived from an EMBL/GenBank/DDBJ whole genome shotgun (WGS) entry which is preliminary data.</text>
</comment>
<reference evidence="1 2" key="1">
    <citation type="submission" date="2012-05" db="EMBL/GenBank/DDBJ databases">
        <title>Recombination and specialization in a pathogen metapopulation.</title>
        <authorList>
            <person name="Gardiner A."/>
            <person name="Kemen E."/>
            <person name="Schultz-Larsen T."/>
            <person name="MacLean D."/>
            <person name="Van Oosterhout C."/>
            <person name="Jones J.D.G."/>
        </authorList>
    </citation>
    <scope>NUCLEOTIDE SEQUENCE [LARGE SCALE GENOMIC DNA]</scope>
    <source>
        <strain evidence="1 2">Ac Nc2</strain>
    </source>
</reference>
<dbReference type="EMBL" id="CAIX01000145">
    <property type="protein sequence ID" value="CCI46933.1"/>
    <property type="molecule type" value="Genomic_DNA"/>
</dbReference>
<evidence type="ECO:0000313" key="2">
    <source>
        <dbReference type="Proteomes" id="UP000053237"/>
    </source>
</evidence>
<sequence>MITFAITLEIFSVYQETSLCVEDGRRDNHYKESQVFPFSSASYVYSNYRSKKKPEIMVTTTTCMHPLSTDDVLLSQVLHDTTHRVMYIRRFTQDCSFIVYYINLARCSFLLTNITSVN</sequence>
<accession>A0A024GJQ4</accession>
<dbReference type="InParanoid" id="A0A024GJQ4"/>
<proteinExistence type="predicted"/>
<dbReference type="Proteomes" id="UP000053237">
    <property type="component" value="Unassembled WGS sequence"/>
</dbReference>
<keyword evidence="2" id="KW-1185">Reference proteome</keyword>
<protein>
    <submittedName>
        <fullName evidence="1">Uncharacterized protein</fullName>
    </submittedName>
</protein>
<name>A0A024GJQ4_9STRA</name>
<evidence type="ECO:0000313" key="1">
    <source>
        <dbReference type="EMBL" id="CCI46933.1"/>
    </source>
</evidence>
<dbReference type="AlphaFoldDB" id="A0A024GJQ4"/>
<organism evidence="1 2">
    <name type="scientific">Albugo candida</name>
    <dbReference type="NCBI Taxonomy" id="65357"/>
    <lineage>
        <taxon>Eukaryota</taxon>
        <taxon>Sar</taxon>
        <taxon>Stramenopiles</taxon>
        <taxon>Oomycota</taxon>
        <taxon>Peronosporomycetes</taxon>
        <taxon>Albuginales</taxon>
        <taxon>Albuginaceae</taxon>
        <taxon>Albugo</taxon>
    </lineage>
</organism>
<gene>
    <name evidence="1" type="ORF">BN9_078880</name>
</gene>